<keyword evidence="5" id="KW-1185">Reference proteome</keyword>
<keyword evidence="2 4" id="KW-0012">Acyltransferase</keyword>
<sequence length="142" mass="15333">MGITVGSARADDEAEAVALWHACGLTVAYNDPATDFRFARAGAASDVLVARADDGALVGSVMVGHDGHRGWLYYVAAAPSRQGEGIGRLLVEAGERWLRERGVVKVQLLVRETNTPVIAFYEHLGFEVAPRTVMSKWIDGHD</sequence>
<dbReference type="Pfam" id="PF00583">
    <property type="entry name" value="Acetyltransf_1"/>
    <property type="match status" value="1"/>
</dbReference>
<reference evidence="5" key="1">
    <citation type="journal article" date="2019" name="Int. J. Syst. Evol. Microbiol.">
        <title>The Global Catalogue of Microorganisms (GCM) 10K type strain sequencing project: providing services to taxonomists for standard genome sequencing and annotation.</title>
        <authorList>
            <consortium name="The Broad Institute Genomics Platform"/>
            <consortium name="The Broad Institute Genome Sequencing Center for Infectious Disease"/>
            <person name="Wu L."/>
            <person name="Ma J."/>
        </authorList>
    </citation>
    <scope>NUCLEOTIDE SEQUENCE [LARGE SCALE GENOMIC DNA]</scope>
    <source>
        <strain evidence="5">CCM 7435</strain>
    </source>
</reference>
<dbReference type="SUPFAM" id="SSF55729">
    <property type="entry name" value="Acyl-CoA N-acyltransferases (Nat)"/>
    <property type="match status" value="1"/>
</dbReference>
<name>A0ABW4YWS0_9HYPH</name>
<evidence type="ECO:0000256" key="1">
    <source>
        <dbReference type="ARBA" id="ARBA00022679"/>
    </source>
</evidence>
<dbReference type="CDD" id="cd04301">
    <property type="entry name" value="NAT_SF"/>
    <property type="match status" value="1"/>
</dbReference>
<dbReference type="GO" id="GO:0016746">
    <property type="term" value="F:acyltransferase activity"/>
    <property type="evidence" value="ECO:0007669"/>
    <property type="project" value="UniProtKB-KW"/>
</dbReference>
<dbReference type="PANTHER" id="PTHR43420:SF44">
    <property type="entry name" value="ACETYLTRANSFERASE YPEA"/>
    <property type="match status" value="1"/>
</dbReference>
<dbReference type="PANTHER" id="PTHR43420">
    <property type="entry name" value="ACETYLTRANSFERASE"/>
    <property type="match status" value="1"/>
</dbReference>
<protein>
    <submittedName>
        <fullName evidence="4">GNAT family acetyltransferase</fullName>
        <ecNumber evidence="4">2.3.1.-</ecNumber>
    </submittedName>
</protein>
<dbReference type="PROSITE" id="PS51186">
    <property type="entry name" value="GNAT"/>
    <property type="match status" value="1"/>
</dbReference>
<accession>A0ABW4YWS0</accession>
<evidence type="ECO:0000313" key="5">
    <source>
        <dbReference type="Proteomes" id="UP001597299"/>
    </source>
</evidence>
<dbReference type="InterPro" id="IPR000182">
    <property type="entry name" value="GNAT_dom"/>
</dbReference>
<organism evidence="4 5">
    <name type="scientific">Ancylobacter oerskovii</name>
    <dbReference type="NCBI Taxonomy" id="459519"/>
    <lineage>
        <taxon>Bacteria</taxon>
        <taxon>Pseudomonadati</taxon>
        <taxon>Pseudomonadota</taxon>
        <taxon>Alphaproteobacteria</taxon>
        <taxon>Hyphomicrobiales</taxon>
        <taxon>Xanthobacteraceae</taxon>
        <taxon>Ancylobacter</taxon>
    </lineage>
</organism>
<evidence type="ECO:0000256" key="2">
    <source>
        <dbReference type="ARBA" id="ARBA00023315"/>
    </source>
</evidence>
<dbReference type="Proteomes" id="UP001597299">
    <property type="component" value="Unassembled WGS sequence"/>
</dbReference>
<proteinExistence type="predicted"/>
<dbReference type="EMBL" id="JBHUHD010000001">
    <property type="protein sequence ID" value="MFD2140821.1"/>
    <property type="molecule type" value="Genomic_DNA"/>
</dbReference>
<comment type="caution">
    <text evidence="4">The sequence shown here is derived from an EMBL/GenBank/DDBJ whole genome shotgun (WGS) entry which is preliminary data.</text>
</comment>
<dbReference type="InterPro" id="IPR050680">
    <property type="entry name" value="YpeA/RimI_acetyltransf"/>
</dbReference>
<evidence type="ECO:0000313" key="4">
    <source>
        <dbReference type="EMBL" id="MFD2140821.1"/>
    </source>
</evidence>
<dbReference type="NCBIfam" id="NF002959">
    <property type="entry name" value="PRK03624.1"/>
    <property type="match status" value="1"/>
</dbReference>
<gene>
    <name evidence="4" type="ORF">ACFSNC_10450</name>
</gene>
<keyword evidence="1 4" id="KW-0808">Transferase</keyword>
<dbReference type="RefSeq" id="WP_213350618.1">
    <property type="nucleotide sequence ID" value="NZ_JAHBGB010000002.1"/>
</dbReference>
<dbReference type="Gene3D" id="3.40.630.30">
    <property type="match status" value="1"/>
</dbReference>
<dbReference type="InterPro" id="IPR016181">
    <property type="entry name" value="Acyl_CoA_acyltransferase"/>
</dbReference>
<evidence type="ECO:0000259" key="3">
    <source>
        <dbReference type="PROSITE" id="PS51186"/>
    </source>
</evidence>
<dbReference type="EC" id="2.3.1.-" evidence="4"/>
<feature type="domain" description="N-acetyltransferase" evidence="3">
    <location>
        <begin position="3"/>
        <end position="142"/>
    </location>
</feature>